<dbReference type="EMBL" id="JANKHO010001756">
    <property type="protein sequence ID" value="KAJ3499194.1"/>
    <property type="molecule type" value="Genomic_DNA"/>
</dbReference>
<protein>
    <submittedName>
        <fullName evidence="1">Uncharacterized protein</fullName>
    </submittedName>
</protein>
<dbReference type="OrthoDB" id="3243439at2759"/>
<evidence type="ECO:0000313" key="1">
    <source>
        <dbReference type="EMBL" id="KAJ3499194.1"/>
    </source>
</evidence>
<reference evidence="1" key="1">
    <citation type="submission" date="2022-07" db="EMBL/GenBank/DDBJ databases">
        <title>Genome Sequence of Agrocybe chaxingu.</title>
        <authorList>
            <person name="Buettner E."/>
        </authorList>
    </citation>
    <scope>NUCLEOTIDE SEQUENCE</scope>
    <source>
        <strain evidence="1">MP-N11</strain>
    </source>
</reference>
<keyword evidence="2" id="KW-1185">Reference proteome</keyword>
<dbReference type="Proteomes" id="UP001148786">
    <property type="component" value="Unassembled WGS sequence"/>
</dbReference>
<accession>A0A9W8JRC6</accession>
<name>A0A9W8JRC6_9AGAR</name>
<proteinExistence type="predicted"/>
<evidence type="ECO:0000313" key="2">
    <source>
        <dbReference type="Proteomes" id="UP001148786"/>
    </source>
</evidence>
<comment type="caution">
    <text evidence="1">The sequence shown here is derived from an EMBL/GenBank/DDBJ whole genome shotgun (WGS) entry which is preliminary data.</text>
</comment>
<organism evidence="1 2">
    <name type="scientific">Agrocybe chaxingu</name>
    <dbReference type="NCBI Taxonomy" id="84603"/>
    <lineage>
        <taxon>Eukaryota</taxon>
        <taxon>Fungi</taxon>
        <taxon>Dikarya</taxon>
        <taxon>Basidiomycota</taxon>
        <taxon>Agaricomycotina</taxon>
        <taxon>Agaricomycetes</taxon>
        <taxon>Agaricomycetidae</taxon>
        <taxon>Agaricales</taxon>
        <taxon>Agaricineae</taxon>
        <taxon>Strophariaceae</taxon>
        <taxon>Agrocybe</taxon>
    </lineage>
</organism>
<dbReference type="AlphaFoldDB" id="A0A9W8JRC6"/>
<gene>
    <name evidence="1" type="ORF">NLJ89_g10124</name>
</gene>
<sequence length="224" mass="27020">MTVQASADPAFSTFPATPISVSLHPKLLQYRLPNWPPFLLKNVRWPSWWSSSWFRRRIQPLFERVARLVKWSPYDRYRTPEDEARYWEQAERGRKALERSDARFVGADRVQKPLPDLPPLVMYYTPALPPLYRDTKLREERKQKKREKRQYSISSKMYCKWHRMVFPNLAARYRAERTQEELREIRRIAQMLPDDAVFPHPGNPKPKVSPKYHRIWQEWKAASR</sequence>